<dbReference type="EMBL" id="LSSN01005341">
    <property type="protein sequence ID" value="OMJ09719.1"/>
    <property type="molecule type" value="Genomic_DNA"/>
</dbReference>
<proteinExistence type="predicted"/>
<dbReference type="AlphaFoldDB" id="A0A1R1X517"/>
<keyword evidence="2" id="KW-1185">Reference proteome</keyword>
<dbReference type="Proteomes" id="UP000187283">
    <property type="component" value="Unassembled WGS sequence"/>
</dbReference>
<name>A0A1R1X517_9FUNG</name>
<gene>
    <name evidence="1" type="ORF">AYI70_g10764</name>
</gene>
<evidence type="ECO:0000313" key="1">
    <source>
        <dbReference type="EMBL" id="OMJ09719.1"/>
    </source>
</evidence>
<reference evidence="1 2" key="1">
    <citation type="submission" date="2017-01" db="EMBL/GenBank/DDBJ databases">
        <authorList>
            <person name="Mah S.A."/>
            <person name="Swanson W.J."/>
            <person name="Moy G.W."/>
            <person name="Vacquier V.D."/>
        </authorList>
    </citation>
    <scope>NUCLEOTIDE SEQUENCE [LARGE SCALE GENOMIC DNA]</scope>
    <source>
        <strain evidence="1 2">GSMNP</strain>
    </source>
</reference>
<organism evidence="1 2">
    <name type="scientific">Smittium culicis</name>
    <dbReference type="NCBI Taxonomy" id="133412"/>
    <lineage>
        <taxon>Eukaryota</taxon>
        <taxon>Fungi</taxon>
        <taxon>Fungi incertae sedis</taxon>
        <taxon>Zoopagomycota</taxon>
        <taxon>Kickxellomycotina</taxon>
        <taxon>Harpellomycetes</taxon>
        <taxon>Harpellales</taxon>
        <taxon>Legeriomycetaceae</taxon>
        <taxon>Smittium</taxon>
    </lineage>
</organism>
<protein>
    <submittedName>
        <fullName evidence="1">Uncharacterized protein</fullName>
    </submittedName>
</protein>
<comment type="caution">
    <text evidence="1">The sequence shown here is derived from an EMBL/GenBank/DDBJ whole genome shotgun (WGS) entry which is preliminary data.</text>
</comment>
<dbReference type="OrthoDB" id="5584559at2759"/>
<sequence>MNSCSLCGFNTDSINLYFDHIHFDNNHAQRAYRKKLIDRNNILKSRYAINRTFYQYDHQTHINYPKVSNIASDR</sequence>
<accession>A0A1R1X517</accession>
<evidence type="ECO:0000313" key="2">
    <source>
        <dbReference type="Proteomes" id="UP000187283"/>
    </source>
</evidence>